<feature type="binding site" evidence="9">
    <location>
        <position position="84"/>
    </location>
    <ligand>
        <name>substrate</name>
    </ligand>
</feature>
<keyword evidence="2 9" id="KW-0808">Transferase</keyword>
<sequence length="171" mass="18694">MTTSISRDARSRRIAVYSGTFDPVTLGHEDVIRRAAGLFDELIVAVAVAHHKKTLFTLEQRIAQVSEVFADLPALRVLPFDGLMVDFCRQQGACAVVRGIRNVADFDYEAQMAAMNQKMAPEVETVFLLPQPQLQCISSTLVREIAKLGGDVSQMVSPVVAAHLRVATLAV</sequence>
<keyword evidence="1 9" id="KW-0963">Cytoplasm</keyword>
<comment type="subunit">
    <text evidence="9">Homohexamer.</text>
</comment>
<feature type="binding site" evidence="9">
    <location>
        <position position="20"/>
    </location>
    <ligand>
        <name>substrate</name>
    </ligand>
</feature>
<evidence type="ECO:0000256" key="2">
    <source>
        <dbReference type="ARBA" id="ARBA00022679"/>
    </source>
</evidence>
<evidence type="ECO:0000256" key="7">
    <source>
        <dbReference type="ARBA" id="ARBA00022993"/>
    </source>
</evidence>
<dbReference type="AlphaFoldDB" id="A0A2S9K2S3"/>
<evidence type="ECO:0000256" key="3">
    <source>
        <dbReference type="ARBA" id="ARBA00022695"/>
    </source>
</evidence>
<dbReference type="PANTHER" id="PTHR21342">
    <property type="entry name" value="PHOSPHOPANTETHEINE ADENYLYLTRANSFERASE"/>
    <property type="match status" value="1"/>
</dbReference>
<evidence type="ECO:0000256" key="5">
    <source>
        <dbReference type="ARBA" id="ARBA00022840"/>
    </source>
</evidence>
<feature type="domain" description="Cytidyltransferase-like" evidence="10">
    <location>
        <begin position="16"/>
        <end position="144"/>
    </location>
</feature>
<evidence type="ECO:0000256" key="9">
    <source>
        <dbReference type="HAMAP-Rule" id="MF_00151"/>
    </source>
</evidence>
<keyword evidence="4 9" id="KW-0547">Nucleotide-binding</keyword>
<evidence type="ECO:0000256" key="4">
    <source>
        <dbReference type="ARBA" id="ARBA00022741"/>
    </source>
</evidence>
<dbReference type="InterPro" id="IPR014729">
    <property type="entry name" value="Rossmann-like_a/b/a_fold"/>
</dbReference>
<comment type="cofactor">
    <cofactor evidence="9">
        <name>Mg(2+)</name>
        <dbReference type="ChEBI" id="CHEBI:18420"/>
    </cofactor>
</comment>
<dbReference type="InterPro" id="IPR004821">
    <property type="entry name" value="Cyt_trans-like"/>
</dbReference>
<keyword evidence="12" id="KW-1185">Reference proteome</keyword>
<dbReference type="GO" id="GO:0005737">
    <property type="term" value="C:cytoplasm"/>
    <property type="evidence" value="ECO:0007669"/>
    <property type="project" value="UniProtKB-SubCell"/>
</dbReference>
<feature type="binding site" evidence="9">
    <location>
        <begin position="20"/>
        <end position="21"/>
    </location>
    <ligand>
        <name>ATP</name>
        <dbReference type="ChEBI" id="CHEBI:30616"/>
    </ligand>
</feature>
<dbReference type="Gene3D" id="3.40.50.620">
    <property type="entry name" value="HUPs"/>
    <property type="match status" value="1"/>
</dbReference>
<keyword evidence="5 9" id="KW-0067">ATP-binding</keyword>
<comment type="catalytic activity">
    <reaction evidence="8 9">
        <text>(R)-4'-phosphopantetheine + ATP + H(+) = 3'-dephospho-CoA + diphosphate</text>
        <dbReference type="Rhea" id="RHEA:19801"/>
        <dbReference type="ChEBI" id="CHEBI:15378"/>
        <dbReference type="ChEBI" id="CHEBI:30616"/>
        <dbReference type="ChEBI" id="CHEBI:33019"/>
        <dbReference type="ChEBI" id="CHEBI:57328"/>
        <dbReference type="ChEBI" id="CHEBI:61723"/>
        <dbReference type="EC" id="2.7.7.3"/>
    </reaction>
</comment>
<dbReference type="InterPro" id="IPR001980">
    <property type="entry name" value="PPAT"/>
</dbReference>
<dbReference type="Proteomes" id="UP000238589">
    <property type="component" value="Unassembled WGS sequence"/>
</dbReference>
<feature type="binding site" evidence="9">
    <location>
        <position position="109"/>
    </location>
    <ligand>
        <name>ATP</name>
        <dbReference type="ChEBI" id="CHEBI:30616"/>
    </ligand>
</feature>
<dbReference type="UniPathway" id="UPA00241">
    <property type="reaction ID" value="UER00355"/>
</dbReference>
<dbReference type="PRINTS" id="PR01020">
    <property type="entry name" value="LPSBIOSNTHSS"/>
</dbReference>
<dbReference type="EC" id="2.7.7.3" evidence="9"/>
<feature type="binding site" evidence="9">
    <location>
        <begin position="99"/>
        <end position="101"/>
    </location>
    <ligand>
        <name>ATP</name>
        <dbReference type="ChEBI" id="CHEBI:30616"/>
    </ligand>
</feature>
<gene>
    <name evidence="9" type="primary">coaD</name>
    <name evidence="11" type="ORF">C6P64_12640</name>
</gene>
<reference evidence="11 12" key="1">
    <citation type="submission" date="2018-03" db="EMBL/GenBank/DDBJ databases">
        <title>Comparative genomics illustrates the genes involved in a hyperalkaliphilic mechanisms of Serpentinomonas isolated from highly-alkaline calcium-rich serpentinized springs.</title>
        <authorList>
            <person name="Suzuki S."/>
            <person name="Ishii S."/>
            <person name="Walworth N."/>
            <person name="Bird L."/>
            <person name="Kuenen J.G."/>
            <person name="Nealson K.H."/>
        </authorList>
    </citation>
    <scope>NUCLEOTIDE SEQUENCE [LARGE SCALE GENOMIC DNA]</scope>
    <source>
        <strain evidence="11 12">P1</strain>
    </source>
</reference>
<comment type="pathway">
    <text evidence="9">Cofactor biosynthesis; coenzyme A biosynthesis; CoA from (R)-pantothenate: step 4/5.</text>
</comment>
<comment type="caution">
    <text evidence="11">The sequence shown here is derived from an EMBL/GenBank/DDBJ whole genome shotgun (WGS) entry which is preliminary data.</text>
</comment>
<dbReference type="GO" id="GO:0015937">
    <property type="term" value="P:coenzyme A biosynthetic process"/>
    <property type="evidence" value="ECO:0007669"/>
    <property type="project" value="UniProtKB-UniRule"/>
</dbReference>
<feature type="binding site" evidence="9">
    <location>
        <position position="98"/>
    </location>
    <ligand>
        <name>substrate</name>
    </ligand>
</feature>
<feature type="binding site" evidence="9">
    <location>
        <position position="28"/>
    </location>
    <ligand>
        <name>ATP</name>
        <dbReference type="ChEBI" id="CHEBI:30616"/>
    </ligand>
</feature>
<dbReference type="NCBIfam" id="TIGR00125">
    <property type="entry name" value="cyt_tran_rel"/>
    <property type="match status" value="1"/>
</dbReference>
<evidence type="ECO:0000313" key="12">
    <source>
        <dbReference type="Proteomes" id="UP000238589"/>
    </source>
</evidence>
<feature type="site" description="Transition state stabilizer" evidence="9">
    <location>
        <position position="28"/>
    </location>
</feature>
<keyword evidence="7 9" id="KW-0173">Coenzyme A biosynthesis</keyword>
<name>A0A2S9K2S3_9BURK</name>
<evidence type="ECO:0000256" key="8">
    <source>
        <dbReference type="ARBA" id="ARBA00029346"/>
    </source>
</evidence>
<comment type="similarity">
    <text evidence="9">Belongs to the bacterial CoaD family.</text>
</comment>
<evidence type="ECO:0000256" key="6">
    <source>
        <dbReference type="ARBA" id="ARBA00022842"/>
    </source>
</evidence>
<proteinExistence type="inferred from homology"/>
<feature type="binding site" evidence="9">
    <location>
        <begin position="134"/>
        <end position="140"/>
    </location>
    <ligand>
        <name>ATP</name>
        <dbReference type="ChEBI" id="CHEBI:30616"/>
    </ligand>
</feature>
<dbReference type="HAMAP" id="MF_00151">
    <property type="entry name" value="PPAT_bact"/>
    <property type="match status" value="1"/>
</dbReference>
<comment type="subcellular location">
    <subcellularLocation>
        <location evidence="9">Cytoplasm</location>
    </subcellularLocation>
</comment>
<organism evidence="11 12">
    <name type="scientific">Malikia granosa</name>
    <dbReference type="NCBI Taxonomy" id="263067"/>
    <lineage>
        <taxon>Bacteria</taxon>
        <taxon>Pseudomonadati</taxon>
        <taxon>Pseudomonadota</taxon>
        <taxon>Betaproteobacteria</taxon>
        <taxon>Burkholderiales</taxon>
        <taxon>Comamonadaceae</taxon>
        <taxon>Malikia</taxon>
    </lineage>
</organism>
<evidence type="ECO:0000259" key="10">
    <source>
        <dbReference type="Pfam" id="PF01467"/>
    </source>
</evidence>
<keyword evidence="6 9" id="KW-0460">Magnesium</keyword>
<comment type="function">
    <text evidence="9">Reversibly transfers an adenylyl group from ATP to 4'-phosphopantetheine, yielding dephospho-CoA (dPCoA) and pyrophosphate.</text>
</comment>
<dbReference type="OrthoDB" id="9806661at2"/>
<dbReference type="NCBIfam" id="TIGR01510">
    <property type="entry name" value="coaD_prev_kdtB"/>
    <property type="match status" value="1"/>
</dbReference>
<dbReference type="GO" id="GO:0005524">
    <property type="term" value="F:ATP binding"/>
    <property type="evidence" value="ECO:0007669"/>
    <property type="project" value="UniProtKB-KW"/>
</dbReference>
<evidence type="ECO:0000313" key="11">
    <source>
        <dbReference type="EMBL" id="PRD64759.1"/>
    </source>
</evidence>
<dbReference type="EMBL" id="PVLQ01000047">
    <property type="protein sequence ID" value="PRD64759.1"/>
    <property type="molecule type" value="Genomic_DNA"/>
</dbReference>
<keyword evidence="3 9" id="KW-0548">Nucleotidyltransferase</keyword>
<dbReference type="GO" id="GO:0004595">
    <property type="term" value="F:pantetheine-phosphate adenylyltransferase activity"/>
    <property type="evidence" value="ECO:0007669"/>
    <property type="project" value="UniProtKB-UniRule"/>
</dbReference>
<dbReference type="PANTHER" id="PTHR21342:SF1">
    <property type="entry name" value="PHOSPHOPANTETHEINE ADENYLYLTRANSFERASE"/>
    <property type="match status" value="1"/>
</dbReference>
<dbReference type="Pfam" id="PF01467">
    <property type="entry name" value="CTP_transf_like"/>
    <property type="match status" value="1"/>
</dbReference>
<accession>A0A2S9K2S3</accession>
<protein>
    <recommendedName>
        <fullName evidence="9">Phosphopantetheine adenylyltransferase</fullName>
        <ecNumber evidence="9">2.7.7.3</ecNumber>
    </recommendedName>
    <alternativeName>
        <fullName evidence="9">Dephospho-CoA pyrophosphorylase</fullName>
    </alternativeName>
    <alternativeName>
        <fullName evidence="9">Pantetheine-phosphate adenylyltransferase</fullName>
        <shortName evidence="9">PPAT</shortName>
    </alternativeName>
</protein>
<feature type="binding site" evidence="9">
    <location>
        <position position="52"/>
    </location>
    <ligand>
        <name>substrate</name>
    </ligand>
</feature>
<dbReference type="SUPFAM" id="SSF52374">
    <property type="entry name" value="Nucleotidylyl transferase"/>
    <property type="match status" value="1"/>
</dbReference>
<dbReference type="CDD" id="cd02163">
    <property type="entry name" value="PPAT"/>
    <property type="match status" value="1"/>
</dbReference>
<dbReference type="RefSeq" id="WP_105748927.1">
    <property type="nucleotide sequence ID" value="NZ_PVLQ01000047.1"/>
</dbReference>
<evidence type="ECO:0000256" key="1">
    <source>
        <dbReference type="ARBA" id="ARBA00022490"/>
    </source>
</evidence>